<proteinExistence type="predicted"/>
<dbReference type="Proteomes" id="UP000789920">
    <property type="component" value="Unassembled WGS sequence"/>
</dbReference>
<accession>A0ACA9QT31</accession>
<reference evidence="1" key="1">
    <citation type="submission" date="2021-06" db="EMBL/GenBank/DDBJ databases">
        <authorList>
            <person name="Kallberg Y."/>
            <person name="Tangrot J."/>
            <person name="Rosling A."/>
        </authorList>
    </citation>
    <scope>NUCLEOTIDE SEQUENCE</scope>
    <source>
        <strain evidence="1">MA461A</strain>
    </source>
</reference>
<keyword evidence="2" id="KW-1185">Reference proteome</keyword>
<comment type="caution">
    <text evidence="1">The sequence shown here is derived from an EMBL/GenBank/DDBJ whole genome shotgun (WGS) entry which is preliminary data.</text>
</comment>
<evidence type="ECO:0000313" key="2">
    <source>
        <dbReference type="Proteomes" id="UP000789920"/>
    </source>
</evidence>
<name>A0ACA9QT31_9GLOM</name>
<feature type="non-terminal residue" evidence="1">
    <location>
        <position position="1"/>
    </location>
</feature>
<gene>
    <name evidence="1" type="ORF">RPERSI_LOCUS15303</name>
</gene>
<dbReference type="EMBL" id="CAJVQC010036611">
    <property type="protein sequence ID" value="CAG8761716.1"/>
    <property type="molecule type" value="Genomic_DNA"/>
</dbReference>
<protein>
    <submittedName>
        <fullName evidence="1">27702_t:CDS:1</fullName>
    </submittedName>
</protein>
<evidence type="ECO:0000313" key="1">
    <source>
        <dbReference type="EMBL" id="CAG8761716.1"/>
    </source>
</evidence>
<organism evidence="1 2">
    <name type="scientific">Racocetra persica</name>
    <dbReference type="NCBI Taxonomy" id="160502"/>
    <lineage>
        <taxon>Eukaryota</taxon>
        <taxon>Fungi</taxon>
        <taxon>Fungi incertae sedis</taxon>
        <taxon>Mucoromycota</taxon>
        <taxon>Glomeromycotina</taxon>
        <taxon>Glomeromycetes</taxon>
        <taxon>Diversisporales</taxon>
        <taxon>Gigasporaceae</taxon>
        <taxon>Racocetra</taxon>
    </lineage>
</organism>
<feature type="non-terminal residue" evidence="1">
    <location>
        <position position="86"/>
    </location>
</feature>
<sequence>IFTTGPEMLLRHHGVGLFYLACSQCFELEHKFKELNRQRTIHSDSDGKLIIHVDIPDRKVEVKREIMENLHVDPVQLRSHLRLQAA</sequence>